<dbReference type="EMBL" id="JAAXOT010000007">
    <property type="protein sequence ID" value="NKY57669.1"/>
    <property type="molecule type" value="Genomic_DNA"/>
</dbReference>
<comment type="caution">
    <text evidence="1">The sequence shown here is derived from an EMBL/GenBank/DDBJ whole genome shotgun (WGS) entry which is preliminary data.</text>
</comment>
<sequence length="334" mass="37682">MENVAEYSEASELGRVSAVPLSHISVEVGHFLMQDLVNGVDRIQRQFRRIVPLLDAFTRSAQAEFGGRARISTCFLVDDYFRPDTDPGVILDKLLGTAAECGLRIDYLAREAGCADVPEVVRDGIVRTPSIALAEMVRHRIVAEPDQGANGRRPPTAESGWLCNGKRATDQEPGAALHPVQEYRPPEEFGRRGHSIFLDVEMWDHPNPDADVPKWSCPYLAAIWQLLRLGMLRYEGRPPVEPQVWNRQRWPDRWEDLPSVMQLNANAKPFAAYRSLSILPMRYVGIEHAVRVILDHIQLDHEVVEQVVARGRAEDITVSRRVAERLEHHLLAGS</sequence>
<evidence type="ECO:0000313" key="1">
    <source>
        <dbReference type="EMBL" id="NKY57669.1"/>
    </source>
</evidence>
<proteinExistence type="predicted"/>
<accession>A0A846YL73</accession>
<evidence type="ECO:0000313" key="2">
    <source>
        <dbReference type="Proteomes" id="UP000570678"/>
    </source>
</evidence>
<dbReference type="NCBIfam" id="NF040566">
    <property type="entry name" value="SCO2522_fam"/>
    <property type="match status" value="1"/>
</dbReference>
<dbReference type="Proteomes" id="UP000570678">
    <property type="component" value="Unassembled WGS sequence"/>
</dbReference>
<name>A0A846YL73_9NOCA</name>
<keyword evidence="2" id="KW-1185">Reference proteome</keyword>
<dbReference type="AlphaFoldDB" id="A0A846YL73"/>
<dbReference type="InterPro" id="IPR049747">
    <property type="entry name" value="SCO2522-like"/>
</dbReference>
<protein>
    <submittedName>
        <fullName evidence="1">Uncharacterized protein</fullName>
    </submittedName>
</protein>
<gene>
    <name evidence="1" type="ORF">HGA15_16235</name>
</gene>
<organism evidence="1 2">
    <name type="scientific">Nocardia flavorosea</name>
    <dbReference type="NCBI Taxonomy" id="53429"/>
    <lineage>
        <taxon>Bacteria</taxon>
        <taxon>Bacillati</taxon>
        <taxon>Actinomycetota</taxon>
        <taxon>Actinomycetes</taxon>
        <taxon>Mycobacteriales</taxon>
        <taxon>Nocardiaceae</taxon>
        <taxon>Nocardia</taxon>
    </lineage>
</organism>
<reference evidence="1 2" key="1">
    <citation type="submission" date="2020-04" db="EMBL/GenBank/DDBJ databases">
        <title>MicrobeNet Type strains.</title>
        <authorList>
            <person name="Nicholson A.C."/>
        </authorList>
    </citation>
    <scope>NUCLEOTIDE SEQUENCE [LARGE SCALE GENOMIC DNA]</scope>
    <source>
        <strain evidence="1 2">JCM 3332</strain>
    </source>
</reference>